<dbReference type="Proteomes" id="UP000499080">
    <property type="component" value="Unassembled WGS sequence"/>
</dbReference>
<dbReference type="AlphaFoldDB" id="A0A4Y2TNY5"/>
<dbReference type="GO" id="GO:0008010">
    <property type="term" value="F:structural constituent of chitin-based larval cuticle"/>
    <property type="evidence" value="ECO:0007669"/>
    <property type="project" value="TreeGrafter"/>
</dbReference>
<evidence type="ECO:0000256" key="2">
    <source>
        <dbReference type="ARBA" id="ARBA00022460"/>
    </source>
</evidence>
<dbReference type="PROSITE" id="PS00233">
    <property type="entry name" value="CHIT_BIND_RR_1"/>
    <property type="match status" value="1"/>
</dbReference>
<keyword evidence="2 3" id="KW-0193">Cuticle</keyword>
<keyword evidence="6" id="KW-1185">Reference proteome</keyword>
<evidence type="ECO:0008006" key="7">
    <source>
        <dbReference type="Google" id="ProtNLM"/>
    </source>
</evidence>
<organism evidence="5 6">
    <name type="scientific">Araneus ventricosus</name>
    <name type="common">Orbweaver spider</name>
    <name type="synonym">Epeira ventricosa</name>
    <dbReference type="NCBI Taxonomy" id="182803"/>
    <lineage>
        <taxon>Eukaryota</taxon>
        <taxon>Metazoa</taxon>
        <taxon>Ecdysozoa</taxon>
        <taxon>Arthropoda</taxon>
        <taxon>Chelicerata</taxon>
        <taxon>Arachnida</taxon>
        <taxon>Araneae</taxon>
        <taxon>Araneomorphae</taxon>
        <taxon>Entelegynae</taxon>
        <taxon>Araneoidea</taxon>
        <taxon>Araneidae</taxon>
        <taxon>Araneus</taxon>
    </lineage>
</organism>
<evidence type="ECO:0000256" key="4">
    <source>
        <dbReference type="SAM" id="MobiDB-lite"/>
    </source>
</evidence>
<accession>A0A4Y2TNY5</accession>
<feature type="region of interest" description="Disordered" evidence="4">
    <location>
        <begin position="163"/>
        <end position="192"/>
    </location>
</feature>
<dbReference type="PROSITE" id="PS51155">
    <property type="entry name" value="CHIT_BIND_RR_2"/>
    <property type="match status" value="1"/>
</dbReference>
<name>A0A4Y2TNY5_ARAVE</name>
<dbReference type="InterPro" id="IPR031311">
    <property type="entry name" value="CHIT_BIND_RR_consensus"/>
</dbReference>
<dbReference type="PANTHER" id="PTHR10380">
    <property type="entry name" value="CUTICLE PROTEIN"/>
    <property type="match status" value="1"/>
</dbReference>
<comment type="function">
    <text evidence="1">Component of the rigid cuticle of the spider.</text>
</comment>
<reference evidence="5 6" key="1">
    <citation type="journal article" date="2019" name="Sci. Rep.">
        <title>Orb-weaving spider Araneus ventricosus genome elucidates the spidroin gene catalogue.</title>
        <authorList>
            <person name="Kono N."/>
            <person name="Nakamura H."/>
            <person name="Ohtoshi R."/>
            <person name="Moran D.A.P."/>
            <person name="Shinohara A."/>
            <person name="Yoshida Y."/>
            <person name="Fujiwara M."/>
            <person name="Mori M."/>
            <person name="Tomita M."/>
            <person name="Arakawa K."/>
        </authorList>
    </citation>
    <scope>NUCLEOTIDE SEQUENCE [LARGE SCALE GENOMIC DNA]</scope>
</reference>
<proteinExistence type="predicted"/>
<dbReference type="Pfam" id="PF00379">
    <property type="entry name" value="Chitin_bind_4"/>
    <property type="match status" value="1"/>
</dbReference>
<dbReference type="GO" id="GO:0062129">
    <property type="term" value="C:chitin-based extracellular matrix"/>
    <property type="evidence" value="ECO:0007669"/>
    <property type="project" value="TreeGrafter"/>
</dbReference>
<dbReference type="PANTHER" id="PTHR10380:SF235">
    <property type="entry name" value="CUTICULAR PROTEIN 73D, ISOFORM B"/>
    <property type="match status" value="1"/>
</dbReference>
<gene>
    <name evidence="5" type="ORF">AVEN_245654_1</name>
</gene>
<protein>
    <recommendedName>
        <fullName evidence="7">Cuticle protein 10.9</fullName>
    </recommendedName>
</protein>
<evidence type="ECO:0000256" key="1">
    <source>
        <dbReference type="ARBA" id="ARBA00002980"/>
    </source>
</evidence>
<evidence type="ECO:0000313" key="5">
    <source>
        <dbReference type="EMBL" id="GBO02333.1"/>
    </source>
</evidence>
<dbReference type="EMBL" id="BGPR01030085">
    <property type="protein sequence ID" value="GBO02333.1"/>
    <property type="molecule type" value="Genomic_DNA"/>
</dbReference>
<dbReference type="InterPro" id="IPR050468">
    <property type="entry name" value="Cuticle_Struct_Prot"/>
</dbReference>
<evidence type="ECO:0000256" key="3">
    <source>
        <dbReference type="PROSITE-ProRule" id="PRU00497"/>
    </source>
</evidence>
<comment type="caution">
    <text evidence="5">The sequence shown here is derived from an EMBL/GenBank/DDBJ whole genome shotgun (WGS) entry which is preliminary data.</text>
</comment>
<dbReference type="OrthoDB" id="6510765at2759"/>
<dbReference type="InterPro" id="IPR000618">
    <property type="entry name" value="Insect_cuticle"/>
</dbReference>
<evidence type="ECO:0000313" key="6">
    <source>
        <dbReference type="Proteomes" id="UP000499080"/>
    </source>
</evidence>
<sequence length="192" mass="21356">MAPILCENCGHRSIWFVGAVGRQKKKILLAFAAATAVLSMPVPEKENDESQPYHFEYEAKADHGIHYRKEDSDGHGHVTGSYGYLDTDGMFREVHYVADENGFRAEVRTNEPGTKDQEHAHAQIMSFAAPEAIDLGNHELEQRSSHGSSKDVKSVTPIHFQFFQQPNDKGSGSPGGSRSYMFRRTGEHGGHE</sequence>